<reference evidence="1" key="2">
    <citation type="journal article" date="2015" name="Data Brief">
        <title>Shoot transcriptome of the giant reed, Arundo donax.</title>
        <authorList>
            <person name="Barrero R.A."/>
            <person name="Guerrero F.D."/>
            <person name="Moolhuijzen P."/>
            <person name="Goolsby J.A."/>
            <person name="Tidwell J."/>
            <person name="Bellgard S.E."/>
            <person name="Bellgard M.I."/>
        </authorList>
    </citation>
    <scope>NUCLEOTIDE SEQUENCE</scope>
    <source>
        <tissue evidence="1">Shoot tissue taken approximately 20 cm above the soil surface</tissue>
    </source>
</reference>
<proteinExistence type="predicted"/>
<accession>A0A0A9HLJ1</accession>
<dbReference type="EMBL" id="GBRH01159871">
    <property type="protein sequence ID" value="JAE38025.1"/>
    <property type="molecule type" value="Transcribed_RNA"/>
</dbReference>
<evidence type="ECO:0000313" key="1">
    <source>
        <dbReference type="EMBL" id="JAE38025.1"/>
    </source>
</evidence>
<name>A0A0A9HLJ1_ARUDO</name>
<organism evidence="1">
    <name type="scientific">Arundo donax</name>
    <name type="common">Giant reed</name>
    <name type="synonym">Donax arundinaceus</name>
    <dbReference type="NCBI Taxonomy" id="35708"/>
    <lineage>
        <taxon>Eukaryota</taxon>
        <taxon>Viridiplantae</taxon>
        <taxon>Streptophyta</taxon>
        <taxon>Embryophyta</taxon>
        <taxon>Tracheophyta</taxon>
        <taxon>Spermatophyta</taxon>
        <taxon>Magnoliopsida</taxon>
        <taxon>Liliopsida</taxon>
        <taxon>Poales</taxon>
        <taxon>Poaceae</taxon>
        <taxon>PACMAD clade</taxon>
        <taxon>Arundinoideae</taxon>
        <taxon>Arundineae</taxon>
        <taxon>Arundo</taxon>
    </lineage>
</organism>
<sequence>MVHIGWNSSNNNMQQSNRSCVFLDSKCSSIYATNSSEVSASLI</sequence>
<protein>
    <submittedName>
        <fullName evidence="1">Uncharacterized protein</fullName>
    </submittedName>
</protein>
<reference evidence="1" key="1">
    <citation type="submission" date="2014-09" db="EMBL/GenBank/DDBJ databases">
        <authorList>
            <person name="Magalhaes I.L.F."/>
            <person name="Oliveira U."/>
            <person name="Santos F.R."/>
            <person name="Vidigal T.H.D.A."/>
            <person name="Brescovit A.D."/>
            <person name="Santos A.J."/>
        </authorList>
    </citation>
    <scope>NUCLEOTIDE SEQUENCE</scope>
    <source>
        <tissue evidence="1">Shoot tissue taken approximately 20 cm above the soil surface</tissue>
    </source>
</reference>
<dbReference type="AlphaFoldDB" id="A0A0A9HLJ1"/>